<accession>A0A5C8KQZ1</accession>
<evidence type="ECO:0000313" key="3">
    <source>
        <dbReference type="Proteomes" id="UP000321248"/>
    </source>
</evidence>
<dbReference type="EMBL" id="VRTS01000005">
    <property type="protein sequence ID" value="TXK62256.1"/>
    <property type="molecule type" value="Genomic_DNA"/>
</dbReference>
<dbReference type="Pfam" id="PF19577">
    <property type="entry name" value="DcaP"/>
    <property type="match status" value="1"/>
</dbReference>
<comment type="caution">
    <text evidence="2">The sequence shown here is derived from an EMBL/GenBank/DDBJ whole genome shotgun (WGS) entry which is preliminary data.</text>
</comment>
<name>A0A5C8KQZ1_9GAMM</name>
<dbReference type="InterPro" id="IPR045748">
    <property type="entry name" value="DcaP"/>
</dbReference>
<keyword evidence="3" id="KW-1185">Reference proteome</keyword>
<feature type="region of interest" description="Disordered" evidence="1">
    <location>
        <begin position="25"/>
        <end position="46"/>
    </location>
</feature>
<gene>
    <name evidence="2" type="ORF">FU658_08405</name>
</gene>
<organism evidence="2 3">
    <name type="scientific">Alkalisalibacterium limincola</name>
    <dbReference type="NCBI Taxonomy" id="2699169"/>
    <lineage>
        <taxon>Bacteria</taxon>
        <taxon>Pseudomonadati</taxon>
        <taxon>Pseudomonadota</taxon>
        <taxon>Gammaproteobacteria</taxon>
        <taxon>Lysobacterales</taxon>
        <taxon>Lysobacteraceae</taxon>
        <taxon>Alkalisalibacterium</taxon>
    </lineage>
</organism>
<dbReference type="Proteomes" id="UP000321248">
    <property type="component" value="Unassembled WGS sequence"/>
</dbReference>
<evidence type="ECO:0000313" key="2">
    <source>
        <dbReference type="EMBL" id="TXK62256.1"/>
    </source>
</evidence>
<reference evidence="2 3" key="1">
    <citation type="submission" date="2019-08" db="EMBL/GenBank/DDBJ databases">
        <authorList>
            <person name="Karlyshev A.V."/>
        </authorList>
    </citation>
    <scope>NUCLEOTIDE SEQUENCE [LARGE SCALE GENOMIC DNA]</scope>
    <source>
        <strain evidence="2 3">Alg18-2.2</strain>
    </source>
</reference>
<dbReference type="OrthoDB" id="190887at2"/>
<dbReference type="SUPFAM" id="SSF56935">
    <property type="entry name" value="Porins"/>
    <property type="match status" value="1"/>
</dbReference>
<dbReference type="RefSeq" id="WP_147891675.1">
    <property type="nucleotide sequence ID" value="NZ_VRTS01000005.1"/>
</dbReference>
<sequence>MGQSERELALEQRVAELERMVQALVEQREAAPPAPTAPAPAPEPEVANPVQRTNIVGASPRGTTFGYGGFIKANSMISDYTDGNPAPGSVGRDFYLPGAIPVAPPGPAGSAGTDPVYDTHAKQSRFWLTTDTTLDNGSRLGTRIEMDFAVPVSGNERSTNTYNPVLRRAYVTYDNWLLGQEWSNFMELGALPETTDWVGPTEGMVFVRQSQVRYTSGPWSVSIENPETALMPSGGGAYFDADQNSLPDLTARYRLTGDWGFFSVAGLVRQLKYETVASGSSEELGYGVSFSSRINFGADDLRLMASAGSGIGRYVGLGFFADGVLTPGGDIDALDVFAAYAAYRRVWGGTWRSNFILGYTSVDNPSALTGLSANAKAQSARVNLMWSPVPRLDFGFELSTAKRELEDGRSGELNRIDFMGKYSF</sequence>
<feature type="compositionally biased region" description="Pro residues" evidence="1">
    <location>
        <begin position="32"/>
        <end position="43"/>
    </location>
</feature>
<dbReference type="AlphaFoldDB" id="A0A5C8KQZ1"/>
<protein>
    <submittedName>
        <fullName evidence="2">Porin</fullName>
    </submittedName>
</protein>
<evidence type="ECO:0000256" key="1">
    <source>
        <dbReference type="SAM" id="MobiDB-lite"/>
    </source>
</evidence>
<proteinExistence type="predicted"/>